<protein>
    <submittedName>
        <fullName evidence="1">Uncharacterized protein</fullName>
    </submittedName>
</protein>
<keyword evidence="2" id="KW-1185">Reference proteome</keyword>
<proteinExistence type="predicted"/>
<dbReference type="EMBL" id="BGPR01000947">
    <property type="protein sequence ID" value="GBM40913.1"/>
    <property type="molecule type" value="Genomic_DNA"/>
</dbReference>
<reference evidence="1 2" key="1">
    <citation type="journal article" date="2019" name="Sci. Rep.">
        <title>Orb-weaving spider Araneus ventricosus genome elucidates the spidroin gene catalogue.</title>
        <authorList>
            <person name="Kono N."/>
            <person name="Nakamura H."/>
            <person name="Ohtoshi R."/>
            <person name="Moran D.A.P."/>
            <person name="Shinohara A."/>
            <person name="Yoshida Y."/>
            <person name="Fujiwara M."/>
            <person name="Mori M."/>
            <person name="Tomita M."/>
            <person name="Arakawa K."/>
        </authorList>
    </citation>
    <scope>NUCLEOTIDE SEQUENCE [LARGE SCALE GENOMIC DNA]</scope>
</reference>
<evidence type="ECO:0000313" key="1">
    <source>
        <dbReference type="EMBL" id="GBM40913.1"/>
    </source>
</evidence>
<dbReference type="Proteomes" id="UP000499080">
    <property type="component" value="Unassembled WGS sequence"/>
</dbReference>
<comment type="caution">
    <text evidence="1">The sequence shown here is derived from an EMBL/GenBank/DDBJ whole genome shotgun (WGS) entry which is preliminary data.</text>
</comment>
<gene>
    <name evidence="1" type="ORF">AVEN_234047_1</name>
</gene>
<evidence type="ECO:0000313" key="2">
    <source>
        <dbReference type="Proteomes" id="UP000499080"/>
    </source>
</evidence>
<dbReference type="AlphaFoldDB" id="A0A4Y2FIK0"/>
<sequence>MIRRSCHMSSSTAEIVALLVRLPRAFQVLDVYASHLITLTPPEYGASRDTALVHIFSTCDKFQKHAPPFFGKKLDSFSLCMTENLSCKELRKQFSKNEDIDARQVQLGIQLRHL</sequence>
<accession>A0A4Y2FIK0</accession>
<organism evidence="1 2">
    <name type="scientific">Araneus ventricosus</name>
    <name type="common">Orbweaver spider</name>
    <name type="synonym">Epeira ventricosa</name>
    <dbReference type="NCBI Taxonomy" id="182803"/>
    <lineage>
        <taxon>Eukaryota</taxon>
        <taxon>Metazoa</taxon>
        <taxon>Ecdysozoa</taxon>
        <taxon>Arthropoda</taxon>
        <taxon>Chelicerata</taxon>
        <taxon>Arachnida</taxon>
        <taxon>Araneae</taxon>
        <taxon>Araneomorphae</taxon>
        <taxon>Entelegynae</taxon>
        <taxon>Araneoidea</taxon>
        <taxon>Araneidae</taxon>
        <taxon>Araneus</taxon>
    </lineage>
</organism>
<name>A0A4Y2FIK0_ARAVE</name>